<accession>A0A1J6KAX1</accession>
<organism evidence="2 3">
    <name type="scientific">Nicotiana attenuata</name>
    <name type="common">Coyote tobacco</name>
    <dbReference type="NCBI Taxonomy" id="49451"/>
    <lineage>
        <taxon>Eukaryota</taxon>
        <taxon>Viridiplantae</taxon>
        <taxon>Streptophyta</taxon>
        <taxon>Embryophyta</taxon>
        <taxon>Tracheophyta</taxon>
        <taxon>Spermatophyta</taxon>
        <taxon>Magnoliopsida</taxon>
        <taxon>eudicotyledons</taxon>
        <taxon>Gunneridae</taxon>
        <taxon>Pentapetalae</taxon>
        <taxon>asterids</taxon>
        <taxon>lamiids</taxon>
        <taxon>Solanales</taxon>
        <taxon>Solanaceae</taxon>
        <taxon>Nicotianoideae</taxon>
        <taxon>Nicotianeae</taxon>
        <taxon>Nicotiana</taxon>
    </lineage>
</organism>
<feature type="compositionally biased region" description="Basic and acidic residues" evidence="1">
    <location>
        <begin position="233"/>
        <end position="242"/>
    </location>
</feature>
<dbReference type="Proteomes" id="UP000187609">
    <property type="component" value="Unassembled WGS sequence"/>
</dbReference>
<evidence type="ECO:0000313" key="3">
    <source>
        <dbReference type="Proteomes" id="UP000187609"/>
    </source>
</evidence>
<keyword evidence="3" id="KW-1185">Reference proteome</keyword>
<evidence type="ECO:0000256" key="1">
    <source>
        <dbReference type="SAM" id="MobiDB-lite"/>
    </source>
</evidence>
<sequence>MANPAGGQPPSTAGLPPQPPPKITQASTTTNNNPTTLDYSKIFKPAAMNSAMHVKATEGKEQWKEVKGNRVRTVTNQKGTQGNNETTGKELVPAGREIVAVEKVAEQSVQTTNKFVVLEVQEDENNKNNQLALVEDNSKKNSPVQKTNESENLNLNVQVIKPTVSRIASSKVDNQANLNEGRKGDKEMVEQCVPKEATAHWVSRTFGGNVATNQSCQEIPSQSWEFTAIDRIPEGDEREQLNGKKLWHQQTEVDSEEGELPDGATGEEESSDEQNDKEEQSVN</sequence>
<feature type="non-terminal residue" evidence="2">
    <location>
        <position position="283"/>
    </location>
</feature>
<feature type="region of interest" description="Disordered" evidence="1">
    <location>
        <begin position="1"/>
        <end position="37"/>
    </location>
</feature>
<proteinExistence type="predicted"/>
<dbReference type="EMBL" id="MJEQ01002776">
    <property type="protein sequence ID" value="OIT26542.1"/>
    <property type="molecule type" value="Genomic_DNA"/>
</dbReference>
<feature type="compositionally biased region" description="Polar residues" evidence="1">
    <location>
        <begin position="24"/>
        <end position="37"/>
    </location>
</feature>
<name>A0A1J6KAX1_NICAT</name>
<reference evidence="2" key="1">
    <citation type="submission" date="2016-11" db="EMBL/GenBank/DDBJ databases">
        <title>The genome of Nicotiana attenuata.</title>
        <authorList>
            <person name="Xu S."/>
            <person name="Brockmoeller T."/>
            <person name="Gaquerel E."/>
            <person name="Navarro A."/>
            <person name="Kuhl H."/>
            <person name="Gase K."/>
            <person name="Ling Z."/>
            <person name="Zhou W."/>
            <person name="Kreitzer C."/>
            <person name="Stanke M."/>
            <person name="Tang H."/>
            <person name="Lyons E."/>
            <person name="Pandey P."/>
            <person name="Pandey S.P."/>
            <person name="Timmermann B."/>
            <person name="Baldwin I.T."/>
        </authorList>
    </citation>
    <scope>NUCLEOTIDE SEQUENCE [LARGE SCALE GENOMIC DNA]</scope>
    <source>
        <strain evidence="2">UT</strain>
    </source>
</reference>
<evidence type="ECO:0000313" key="2">
    <source>
        <dbReference type="EMBL" id="OIT26542.1"/>
    </source>
</evidence>
<dbReference type="AlphaFoldDB" id="A0A1J6KAX1"/>
<feature type="region of interest" description="Disordered" evidence="1">
    <location>
        <begin position="233"/>
        <end position="283"/>
    </location>
</feature>
<protein>
    <submittedName>
        <fullName evidence="2">Uncharacterized protein</fullName>
    </submittedName>
</protein>
<comment type="caution">
    <text evidence="2">The sequence shown here is derived from an EMBL/GenBank/DDBJ whole genome shotgun (WGS) entry which is preliminary data.</text>
</comment>
<gene>
    <name evidence="2" type="ORF">A4A49_58912</name>
</gene>
<dbReference type="Gramene" id="OIT26542">
    <property type="protein sequence ID" value="OIT26542"/>
    <property type="gene ID" value="A4A49_58912"/>
</dbReference>
<feature type="compositionally biased region" description="Acidic residues" evidence="1">
    <location>
        <begin position="253"/>
        <end position="276"/>
    </location>
</feature>